<dbReference type="SUPFAM" id="SSF53474">
    <property type="entry name" value="alpha/beta-Hydrolases"/>
    <property type="match status" value="1"/>
</dbReference>
<protein>
    <recommendedName>
        <fullName evidence="1">T6SS Phospholipase effector Tle1-like catalytic domain-containing protein</fullName>
    </recommendedName>
</protein>
<gene>
    <name evidence="2" type="ordered locus">RLO149_c029340</name>
</gene>
<keyword evidence="3" id="KW-1185">Reference proteome</keyword>
<dbReference type="Proteomes" id="UP000001353">
    <property type="component" value="Chromosome"/>
</dbReference>
<name>F7ZH48_ROSLO</name>
<dbReference type="KEGG" id="rli:RLO149_c029340"/>
<dbReference type="PANTHER" id="PTHR33840">
    <property type="match status" value="1"/>
</dbReference>
<dbReference type="EMBL" id="CP002623">
    <property type="protein sequence ID" value="AEI94890.1"/>
    <property type="molecule type" value="Genomic_DNA"/>
</dbReference>
<dbReference type="InterPro" id="IPR018712">
    <property type="entry name" value="Tle1-like_cat"/>
</dbReference>
<dbReference type="AlphaFoldDB" id="F7ZH48"/>
<reference evidence="2 3" key="1">
    <citation type="journal article" date="2011" name="BMC Genomics">
        <title>Comparative genome analysis and genome-guided physiological analysis of Roseobacter litoralis.</title>
        <authorList>
            <person name="Kalhoefer D."/>
            <person name="Thole S."/>
            <person name="Voget S."/>
            <person name="Lehmann R."/>
            <person name="Liesegang H."/>
            <person name="Wollher A."/>
            <person name="Daniel R."/>
            <person name="Simon M."/>
            <person name="Brinkhoff T."/>
        </authorList>
    </citation>
    <scope>NUCLEOTIDE SEQUENCE [LARGE SCALE GENOMIC DNA]</scope>
    <source>
        <strain evidence="3">ATCC 49566 / DSM 6996 / JCM 21268 / NBRC 15278 / OCh 149</strain>
    </source>
</reference>
<dbReference type="STRING" id="391595.RLO149_c029340"/>
<dbReference type="PANTHER" id="PTHR33840:SF1">
    <property type="entry name" value="TLE1 PHOSPHOLIPASE DOMAIN-CONTAINING PROTEIN"/>
    <property type="match status" value="1"/>
</dbReference>
<dbReference type="HOGENOM" id="CLU_005049_6_1_5"/>
<dbReference type="eggNOG" id="COG3673">
    <property type="taxonomic scope" value="Bacteria"/>
</dbReference>
<feature type="domain" description="T6SS Phospholipase effector Tle1-like catalytic" evidence="1">
    <location>
        <begin position="4"/>
        <end position="291"/>
    </location>
</feature>
<sequence length="376" mass="41252">MAVIAIFCDGTWSTLESGARTHVARLAGACADSKTQKIIYVPGVGTGSGMVSGLGRWLSKVGGGFFGWGLNRNIKIAYLALCEVYQPGDKIMIFGFSRGAYTARSLVGKIRKCGILSDPTPENLASAFRLYRSRGPRNAPDMPHVRAKRRRLSPDYATSAVDVIERADHSYLVRITYLGVWDTVGALGIPSMVLGRLATVWNRRHAFHDTSLSHLVEQARHALALDEKRRLFTPSLWDNLDPSEAGPGLNRGDQSDTRHYQQVWFAGNHSIVGGSVAPQGLASASLGWIFKAASGAGLELKPGHQIPDAAIDAVAVAQDMYRLNRLYHLFPWLVAWRAGPCDAGNLHPTVRLRAVLMRSYRPKSLRTALPRLFRKV</sequence>
<evidence type="ECO:0000313" key="2">
    <source>
        <dbReference type="EMBL" id="AEI94890.1"/>
    </source>
</evidence>
<evidence type="ECO:0000259" key="1">
    <source>
        <dbReference type="Pfam" id="PF09994"/>
    </source>
</evidence>
<dbReference type="InterPro" id="IPR029058">
    <property type="entry name" value="AB_hydrolase_fold"/>
</dbReference>
<organism evidence="2 3">
    <name type="scientific">Roseobacter litoralis (strain ATCC 49566 / DSM 6996 / JCM 21268 / NBRC 15278 / OCh 149)</name>
    <dbReference type="NCBI Taxonomy" id="391595"/>
    <lineage>
        <taxon>Bacteria</taxon>
        <taxon>Pseudomonadati</taxon>
        <taxon>Pseudomonadota</taxon>
        <taxon>Alphaproteobacteria</taxon>
        <taxon>Rhodobacterales</taxon>
        <taxon>Roseobacteraceae</taxon>
        <taxon>Roseobacter</taxon>
    </lineage>
</organism>
<proteinExistence type="predicted"/>
<evidence type="ECO:0000313" key="3">
    <source>
        <dbReference type="Proteomes" id="UP000001353"/>
    </source>
</evidence>
<accession>F7ZH48</accession>
<dbReference type="Pfam" id="PF09994">
    <property type="entry name" value="T6SS_Tle1-like_cat"/>
    <property type="match status" value="1"/>
</dbReference>
<dbReference type="RefSeq" id="WP_013962802.1">
    <property type="nucleotide sequence ID" value="NC_015730.1"/>
</dbReference>
<dbReference type="OrthoDB" id="4378831at2"/>